<keyword evidence="1" id="KW-0732">Signal</keyword>
<accession>A0A3M7L7W7</accession>
<dbReference type="RefSeq" id="WP_122548009.1">
    <property type="nucleotide sequence ID" value="NZ_QWIV01000014.1"/>
</dbReference>
<evidence type="ECO:0000313" key="2">
    <source>
        <dbReference type="EMBL" id="RMZ58861.1"/>
    </source>
</evidence>
<gene>
    <name evidence="2" type="ORF">D1632_14910</name>
</gene>
<organism evidence="2 3">
    <name type="scientific">Chryseobacterium nematophagum</name>
    <dbReference type="NCBI Taxonomy" id="2305228"/>
    <lineage>
        <taxon>Bacteria</taxon>
        <taxon>Pseudomonadati</taxon>
        <taxon>Bacteroidota</taxon>
        <taxon>Flavobacteriia</taxon>
        <taxon>Flavobacteriales</taxon>
        <taxon>Weeksellaceae</taxon>
        <taxon>Chryseobacterium group</taxon>
        <taxon>Chryseobacterium</taxon>
    </lineage>
</organism>
<keyword evidence="3" id="KW-1185">Reference proteome</keyword>
<reference evidence="2 3" key="1">
    <citation type="submission" date="2018-08" db="EMBL/GenBank/DDBJ databases">
        <title>Chryseobacterium nematophagum: a novel matrix digesting pathogen of nematodes.</title>
        <authorList>
            <person name="Page A."/>
            <person name="Roberts M."/>
            <person name="Felix M.-A."/>
            <person name="Weir W."/>
        </authorList>
    </citation>
    <scope>NUCLEOTIDE SEQUENCE [LARGE SCALE GENOMIC DNA]</scope>
    <source>
        <strain evidence="2 3">JUb275</strain>
    </source>
</reference>
<evidence type="ECO:0000313" key="3">
    <source>
        <dbReference type="Proteomes" id="UP000267524"/>
    </source>
</evidence>
<protein>
    <submittedName>
        <fullName evidence="2">Uncharacterized protein</fullName>
    </submittedName>
</protein>
<evidence type="ECO:0000256" key="1">
    <source>
        <dbReference type="SAM" id="SignalP"/>
    </source>
</evidence>
<dbReference type="Proteomes" id="UP000267524">
    <property type="component" value="Unassembled WGS sequence"/>
</dbReference>
<dbReference type="AlphaFoldDB" id="A0A3M7L7W7"/>
<sequence>MKNFYLIFVIAISLLQTACAQSNAVKKFLQEQEIQQKKDFPLPLPQPFPSGTLGEKLQSLYELQAKEACGIIRTDKRMYIPKEIVANYGENNLRRTTIYDIPISATNLLFLVLTPSDILKINNGTFVEQEFINAKRIIGISDNLVNFGQSALSPINGFPSLFYQKSCGSYFVGDATAKVKAPVAELEASLAAETQKTTSITSVTGNFFSPLYLILRQNTAQSTYTHLLIWEIYYNHYKNNPSNTQPLYSNAKYISELKGTLTNRAINSSQSINMNGRLSANISFGLLNASGQVNAGNENKASFDLKDFSTSIHKLSNGNLNWELTKLPSIEEINQKLQNSQNYKAQPSIGGFATHLLPTEITRVLVGVPSSLCDNNSWEVTSDGFNGEIWKQKPTVVSSWVAKENEYPECICKITGFIKKEAIDNAIKSNGFIGLSLKLNIKDEMSGKKLSIDVSEPTVKVTDNPKISNINSESINASKQEVKIAGKIGYNFPIQFNINATNIQLTEPYKISNIQIEYINKENENYLFSIINGPIVNGNTVSFDLKSLEKPQNYIQQGDIIIPIKIKFNIEIRGGTTTQLVTNIINLNLPNLTQPIEAK</sequence>
<dbReference type="EMBL" id="QWIV01000014">
    <property type="protein sequence ID" value="RMZ58861.1"/>
    <property type="molecule type" value="Genomic_DNA"/>
</dbReference>
<comment type="caution">
    <text evidence="2">The sequence shown here is derived from an EMBL/GenBank/DDBJ whole genome shotgun (WGS) entry which is preliminary data.</text>
</comment>
<name>A0A3M7L7W7_9FLAO</name>
<proteinExistence type="predicted"/>
<feature type="chain" id="PRO_5017954671" evidence="1">
    <location>
        <begin position="21"/>
        <end position="599"/>
    </location>
</feature>
<feature type="signal peptide" evidence="1">
    <location>
        <begin position="1"/>
        <end position="20"/>
    </location>
</feature>